<proteinExistence type="predicted"/>
<sequence length="21" mass="2481">MELCHSDLERHDNKSPKIKSI</sequence>
<reference evidence="2" key="1">
    <citation type="submission" date="2014-11" db="EMBL/GenBank/DDBJ databases">
        <authorList>
            <person name="Amaro Gonzalez C."/>
        </authorList>
    </citation>
    <scope>NUCLEOTIDE SEQUENCE</scope>
</reference>
<organism evidence="2">
    <name type="scientific">Anguilla anguilla</name>
    <name type="common">European freshwater eel</name>
    <name type="synonym">Muraena anguilla</name>
    <dbReference type="NCBI Taxonomy" id="7936"/>
    <lineage>
        <taxon>Eukaryota</taxon>
        <taxon>Metazoa</taxon>
        <taxon>Chordata</taxon>
        <taxon>Craniata</taxon>
        <taxon>Vertebrata</taxon>
        <taxon>Euteleostomi</taxon>
        <taxon>Actinopterygii</taxon>
        <taxon>Neopterygii</taxon>
        <taxon>Teleostei</taxon>
        <taxon>Anguilliformes</taxon>
        <taxon>Anguillidae</taxon>
        <taxon>Anguilla</taxon>
    </lineage>
</organism>
<feature type="region of interest" description="Disordered" evidence="1">
    <location>
        <begin position="1"/>
        <end position="21"/>
    </location>
</feature>
<evidence type="ECO:0000313" key="2">
    <source>
        <dbReference type="EMBL" id="JAH61941.1"/>
    </source>
</evidence>
<feature type="compositionally biased region" description="Basic and acidic residues" evidence="1">
    <location>
        <begin position="1"/>
        <end position="15"/>
    </location>
</feature>
<name>A0A0E9U7W9_ANGAN</name>
<accession>A0A0E9U7W9</accession>
<evidence type="ECO:0000256" key="1">
    <source>
        <dbReference type="SAM" id="MobiDB-lite"/>
    </source>
</evidence>
<reference evidence="2" key="2">
    <citation type="journal article" date="2015" name="Fish Shellfish Immunol.">
        <title>Early steps in the European eel (Anguilla anguilla)-Vibrio vulnificus interaction in the gills: Role of the RtxA13 toxin.</title>
        <authorList>
            <person name="Callol A."/>
            <person name="Pajuelo D."/>
            <person name="Ebbesson L."/>
            <person name="Teles M."/>
            <person name="MacKenzie S."/>
            <person name="Amaro C."/>
        </authorList>
    </citation>
    <scope>NUCLEOTIDE SEQUENCE</scope>
</reference>
<protein>
    <submittedName>
        <fullName evidence="2">Uncharacterized protein</fullName>
    </submittedName>
</protein>
<dbReference type="EMBL" id="GBXM01046636">
    <property type="protein sequence ID" value="JAH61941.1"/>
    <property type="molecule type" value="Transcribed_RNA"/>
</dbReference>
<dbReference type="AlphaFoldDB" id="A0A0E9U7W9"/>